<dbReference type="RefSeq" id="YP_001426796.1">
    <property type="nucleotide sequence ID" value="NC_008724.1"/>
</dbReference>
<name>A7K8S5_9PHYC</name>
<dbReference type="Proteomes" id="UP000202420">
    <property type="component" value="Segment"/>
</dbReference>
<protein>
    <submittedName>
        <fullName evidence="1">Uncharacterized protein Z315R</fullName>
    </submittedName>
</protein>
<gene>
    <name evidence="1" type="primary">Z315R</name>
    <name evidence="1" type="ORF">ATCV1_Z315R</name>
</gene>
<evidence type="ECO:0000313" key="1">
    <source>
        <dbReference type="EMBL" id="ABT16449.1"/>
    </source>
</evidence>
<evidence type="ECO:0000313" key="2">
    <source>
        <dbReference type="Proteomes" id="UP000202420"/>
    </source>
</evidence>
<sequence>MTILTAQDAQQIRLAKKNVNHETYKMLFHTTIQRIRSRCEMNQTSLQYRIPNFILGRPTINTKHAARYVSEKLKIYGYKSKFYSDQGHWYIEADWSIEPVKVPKKPRDIRRAKVVDTNIQSNPQEAIRRMELIKMQLKNSMGKR</sequence>
<dbReference type="EMBL" id="EF101928">
    <property type="protein sequence ID" value="ABT16449.1"/>
    <property type="molecule type" value="Genomic_DNA"/>
</dbReference>
<dbReference type="OrthoDB" id="15243at10239"/>
<organism evidence="1 2">
    <name type="scientific">Chlorovirus heliozoae</name>
    <dbReference type="NCBI Taxonomy" id="322019"/>
    <lineage>
        <taxon>Viruses</taxon>
        <taxon>Varidnaviria</taxon>
        <taxon>Bamfordvirae</taxon>
        <taxon>Nucleocytoviricota</taxon>
        <taxon>Megaviricetes</taxon>
        <taxon>Algavirales</taxon>
        <taxon>Phycodnaviridae</taxon>
        <taxon>Chlorovirus</taxon>
    </lineage>
</organism>
<keyword evidence="2" id="KW-1185">Reference proteome</keyword>
<dbReference type="Pfam" id="PF19063">
    <property type="entry name" value="DUF5759"/>
    <property type="match status" value="1"/>
</dbReference>
<reference evidence="1 2" key="1">
    <citation type="submission" date="2006-09" db="EMBL/GenBank/DDBJ databases">
        <title>Sequence and annotation of the 288-kb ATCV-1 virus that infects an endosymbiotic Chlorella strain of the heliozoon Acanthocystis turfacea.</title>
        <authorList>
            <person name="Fitzgerald L.A."/>
            <person name="Graves M.V."/>
            <person name="Li X."/>
            <person name="Pfitzner A.J.P."/>
            <person name="Hartigan J."/>
            <person name="Van Etten J.L."/>
        </authorList>
    </citation>
    <scope>NUCLEOTIDE SEQUENCE [LARGE SCALE GENOMIC DNA]</scope>
    <source>
        <strain evidence="1 2">ATCV-1</strain>
    </source>
</reference>
<accession>A7K8S5</accession>
<dbReference type="GeneID" id="5470246"/>
<dbReference type="InterPro" id="IPR043977">
    <property type="entry name" value="DUF5759"/>
</dbReference>
<dbReference type="KEGG" id="vg:5470246"/>
<proteinExistence type="predicted"/>